<dbReference type="PANTHER" id="PTHR45626:SF17">
    <property type="entry name" value="HELICASE-LIKE TRANSCRIPTION FACTOR"/>
    <property type="match status" value="1"/>
</dbReference>
<keyword evidence="1" id="KW-0479">Metal-binding</keyword>
<dbReference type="SUPFAM" id="SSF57850">
    <property type="entry name" value="RING/U-box"/>
    <property type="match status" value="1"/>
</dbReference>
<dbReference type="GO" id="GO:0008094">
    <property type="term" value="F:ATP-dependent activity, acting on DNA"/>
    <property type="evidence" value="ECO:0007669"/>
    <property type="project" value="TreeGrafter"/>
</dbReference>
<feature type="region of interest" description="Disordered" evidence="9">
    <location>
        <begin position="1"/>
        <end position="123"/>
    </location>
</feature>
<evidence type="ECO:0000259" key="11">
    <source>
        <dbReference type="PROSITE" id="PS51194"/>
    </source>
</evidence>
<evidence type="ECO:0000256" key="5">
    <source>
        <dbReference type="ARBA" id="ARBA00022806"/>
    </source>
</evidence>
<evidence type="ECO:0000256" key="9">
    <source>
        <dbReference type="SAM" id="MobiDB-lite"/>
    </source>
</evidence>
<feature type="compositionally biased region" description="Low complexity" evidence="9">
    <location>
        <begin position="44"/>
        <end position="53"/>
    </location>
</feature>
<dbReference type="InterPro" id="IPR027417">
    <property type="entry name" value="P-loop_NTPase"/>
</dbReference>
<comment type="caution">
    <text evidence="12">The sequence shown here is derived from an EMBL/GenBank/DDBJ whole genome shotgun (WGS) entry which is preliminary data.</text>
</comment>
<dbReference type="CDD" id="cd16449">
    <property type="entry name" value="RING-HC"/>
    <property type="match status" value="1"/>
</dbReference>
<gene>
    <name evidence="12" type="ORF">LSCM1_04163</name>
</gene>
<dbReference type="CDD" id="cd18793">
    <property type="entry name" value="SF2_C_SNF"/>
    <property type="match status" value="1"/>
</dbReference>
<feature type="region of interest" description="Disordered" evidence="9">
    <location>
        <begin position="1810"/>
        <end position="1833"/>
    </location>
</feature>
<dbReference type="GO" id="GO:0016787">
    <property type="term" value="F:hydrolase activity"/>
    <property type="evidence" value="ECO:0007669"/>
    <property type="project" value="UniProtKB-KW"/>
</dbReference>
<dbReference type="PANTHER" id="PTHR45626">
    <property type="entry name" value="TRANSCRIPTION TERMINATION FACTOR 2-RELATED"/>
    <property type="match status" value="1"/>
</dbReference>
<dbReference type="Proteomes" id="UP000673552">
    <property type="component" value="Chromosome 26"/>
</dbReference>
<dbReference type="Pfam" id="PF13445">
    <property type="entry name" value="zf-RING_UBOX"/>
    <property type="match status" value="1"/>
</dbReference>
<dbReference type="SMART" id="SM00487">
    <property type="entry name" value="DEXDc"/>
    <property type="match status" value="1"/>
</dbReference>
<dbReference type="GO" id="GO:0006281">
    <property type="term" value="P:DNA repair"/>
    <property type="evidence" value="ECO:0007669"/>
    <property type="project" value="TreeGrafter"/>
</dbReference>
<dbReference type="EMBL" id="JAFEUZ010000026">
    <property type="protein sequence ID" value="KAG5476457.1"/>
    <property type="molecule type" value="Genomic_DNA"/>
</dbReference>
<protein>
    <recommendedName>
        <fullName evidence="14">RING-type domain-containing protein</fullName>
    </recommendedName>
</protein>
<feature type="compositionally biased region" description="Low complexity" evidence="9">
    <location>
        <begin position="1044"/>
        <end position="1056"/>
    </location>
</feature>
<feature type="domain" description="RING-type" evidence="10">
    <location>
        <begin position="1558"/>
        <end position="1604"/>
    </location>
</feature>
<dbReference type="SMART" id="SM00184">
    <property type="entry name" value="RING"/>
    <property type="match status" value="1"/>
</dbReference>
<dbReference type="Gene3D" id="3.30.40.10">
    <property type="entry name" value="Zinc/RING finger domain, C3HC4 (zinc finger)"/>
    <property type="match status" value="1"/>
</dbReference>
<dbReference type="InterPro" id="IPR001841">
    <property type="entry name" value="Znf_RING"/>
</dbReference>
<dbReference type="Pfam" id="PF00271">
    <property type="entry name" value="Helicase_C"/>
    <property type="match status" value="1"/>
</dbReference>
<evidence type="ECO:0000259" key="10">
    <source>
        <dbReference type="PROSITE" id="PS50089"/>
    </source>
</evidence>
<dbReference type="GO" id="GO:0008270">
    <property type="term" value="F:zinc ion binding"/>
    <property type="evidence" value="ECO:0007669"/>
    <property type="project" value="UniProtKB-KW"/>
</dbReference>
<feature type="domain" description="Helicase C-terminal" evidence="11">
    <location>
        <begin position="1660"/>
        <end position="1823"/>
    </location>
</feature>
<reference evidence="12 13" key="1">
    <citation type="submission" date="2021-03" db="EMBL/GenBank/DDBJ databases">
        <title>Leishmania (Mundinia) martiniquensis Genome sequencing and assembly.</title>
        <authorList>
            <person name="Almutairi H."/>
            <person name="Gatherer D."/>
        </authorList>
    </citation>
    <scope>NUCLEOTIDE SEQUENCE [LARGE SCALE GENOMIC DNA]</scope>
    <source>
        <strain evidence="12">LSCM1</strain>
    </source>
</reference>
<dbReference type="InterPro" id="IPR050628">
    <property type="entry name" value="SNF2_RAD54_helicase_TF"/>
</dbReference>
<evidence type="ECO:0000256" key="3">
    <source>
        <dbReference type="ARBA" id="ARBA00022771"/>
    </source>
</evidence>
<keyword evidence="5" id="KW-0347">Helicase</keyword>
<dbReference type="PROSITE" id="PS50089">
    <property type="entry name" value="ZF_RING_2"/>
    <property type="match status" value="1"/>
</dbReference>
<keyword evidence="7" id="KW-0067">ATP-binding</keyword>
<dbReference type="InterPro" id="IPR001650">
    <property type="entry name" value="Helicase_C-like"/>
</dbReference>
<feature type="region of interest" description="Disordered" evidence="9">
    <location>
        <begin position="1010"/>
        <end position="1056"/>
    </location>
</feature>
<dbReference type="SMART" id="SM00490">
    <property type="entry name" value="HELICc"/>
    <property type="match status" value="1"/>
</dbReference>
<evidence type="ECO:0000256" key="6">
    <source>
        <dbReference type="ARBA" id="ARBA00022833"/>
    </source>
</evidence>
<evidence type="ECO:0000256" key="2">
    <source>
        <dbReference type="ARBA" id="ARBA00022741"/>
    </source>
</evidence>
<evidence type="ECO:0000313" key="12">
    <source>
        <dbReference type="EMBL" id="KAG5476457.1"/>
    </source>
</evidence>
<dbReference type="InterPro" id="IPR049730">
    <property type="entry name" value="SNF2/RAD54-like_C"/>
</dbReference>
<dbReference type="InterPro" id="IPR000330">
    <property type="entry name" value="SNF2_N"/>
</dbReference>
<dbReference type="OrthoDB" id="261644at2759"/>
<keyword evidence="3 8" id="KW-0863">Zinc-finger</keyword>
<dbReference type="InterPro" id="IPR013083">
    <property type="entry name" value="Znf_RING/FYVE/PHD"/>
</dbReference>
<organism evidence="12 13">
    <name type="scientific">Leishmania martiniquensis</name>
    <dbReference type="NCBI Taxonomy" id="1580590"/>
    <lineage>
        <taxon>Eukaryota</taxon>
        <taxon>Discoba</taxon>
        <taxon>Euglenozoa</taxon>
        <taxon>Kinetoplastea</taxon>
        <taxon>Metakinetoplastina</taxon>
        <taxon>Trypanosomatida</taxon>
        <taxon>Trypanosomatidae</taxon>
        <taxon>Leishmaniinae</taxon>
        <taxon>Leishmania</taxon>
    </lineage>
</organism>
<keyword evidence="4" id="KW-0378">Hydrolase</keyword>
<dbReference type="Gene3D" id="3.40.50.300">
    <property type="entry name" value="P-loop containing nucleotide triphosphate hydrolases"/>
    <property type="match status" value="2"/>
</dbReference>
<feature type="compositionally biased region" description="Polar residues" evidence="9">
    <location>
        <begin position="1824"/>
        <end position="1833"/>
    </location>
</feature>
<keyword evidence="13" id="KW-1185">Reference proteome</keyword>
<evidence type="ECO:0000256" key="1">
    <source>
        <dbReference type="ARBA" id="ARBA00022723"/>
    </source>
</evidence>
<feature type="compositionally biased region" description="Basic and acidic residues" evidence="9">
    <location>
        <begin position="1029"/>
        <end position="1042"/>
    </location>
</feature>
<dbReference type="RefSeq" id="XP_067177915.1">
    <property type="nucleotide sequence ID" value="XM_067321684.1"/>
</dbReference>
<evidence type="ECO:0008006" key="14">
    <source>
        <dbReference type="Google" id="ProtNLM"/>
    </source>
</evidence>
<dbReference type="InterPro" id="IPR014001">
    <property type="entry name" value="Helicase_ATP-bd"/>
</dbReference>
<dbReference type="GO" id="GO:0004386">
    <property type="term" value="F:helicase activity"/>
    <property type="evidence" value="ECO:0007669"/>
    <property type="project" value="UniProtKB-KW"/>
</dbReference>
<dbReference type="GeneID" id="92514196"/>
<dbReference type="PROSITE" id="PS00518">
    <property type="entry name" value="ZF_RING_1"/>
    <property type="match status" value="1"/>
</dbReference>
<feature type="compositionally biased region" description="Low complexity" evidence="9">
    <location>
        <begin position="1814"/>
        <end position="1823"/>
    </location>
</feature>
<dbReference type="InterPro" id="IPR027370">
    <property type="entry name" value="Znf-RING_euk"/>
</dbReference>
<evidence type="ECO:0000313" key="13">
    <source>
        <dbReference type="Proteomes" id="UP000673552"/>
    </source>
</evidence>
<name>A0A836G734_9TRYP</name>
<dbReference type="InterPro" id="IPR017907">
    <property type="entry name" value="Znf_RING_CS"/>
</dbReference>
<evidence type="ECO:0000256" key="8">
    <source>
        <dbReference type="PROSITE-ProRule" id="PRU00175"/>
    </source>
</evidence>
<dbReference type="GO" id="GO:0005524">
    <property type="term" value="F:ATP binding"/>
    <property type="evidence" value="ECO:0007669"/>
    <property type="project" value="UniProtKB-KW"/>
</dbReference>
<dbReference type="GO" id="GO:0005634">
    <property type="term" value="C:nucleus"/>
    <property type="evidence" value="ECO:0007669"/>
    <property type="project" value="TreeGrafter"/>
</dbReference>
<keyword evidence="2" id="KW-0547">Nucleotide-binding</keyword>
<evidence type="ECO:0000256" key="4">
    <source>
        <dbReference type="ARBA" id="ARBA00022801"/>
    </source>
</evidence>
<sequence length="1862" mass="201815">MRPTHARIGTPEATAGEVAGRKRSRSTTVIEEAELSSSCPPPRSLSTPTLSVSTPPPPAPIDVDEAAPEVPVERKPRRAARQTTLTGEALSTVPEPLRASTKQSRARSVAGGPKEGVFSGELSPAAGSARTLRKRAAPSLPLEDPAAVPLLEEALLGHLRSALARNCMLATGRTVELVARPHANSMAGASDALVETAEAHETSAPADNDVDRTGIGIISAKSLELNTSGASDVVIRAVFPCVHYFIISECARVARVVREEGGKGYGDDPATRAAELLGFLLSMLDKQDTFAALLVMACPSCRVAGVSYSAFSYLTQFMALSQRASAEEIHLMDQQSLIERLGLLDGCRSATGHPLDVMSCCPFGEAHVALYLVVRTSSGERLNSRLTGLRWQHVPFELLCFPAIAKAAKAFEASMDRYTADRTRNLIRHQHTAADGRWAPSTSKQPKPPQFSVAERELIKPKVGCLTWAEELLQTILPETATQPWHRTSEELQSRIRRCYAYTCADVNRGGYFAATLEPASALWFSPSSMGPFTSTAGVVHAGLLFAQMRVCQHVAEAVGHGGRCSCQSRHDASAAAVLFVEAHVPFMAALRRCRDESYLLVDNGAATLSRTVAAAADVDAVEEKATAPGAAATDECREAASSYAAGSFARLQVTLELTGSMNAAQVVDYVARVTAESAETLPAAHVPRQYIQAELKRHQLENVQRMWNKECRGYREHVSVPLYHVTAGAFPTARQVGVMYYCAATNEAIVVRSSGSSVAASRTWKTDAWSGAGGRIRGGLLCDDVGLGKTLSMLTLCAYDRAMREARSSEEEGDAFMDETALAAPKFWQVSAKSAARRNCVLGFSPEVLRWAFGNFRSGIVPHPTAPMRLPRTTLIVVPLSIAAQWIEEIRNFYPAASYILFYGAKRAQYTAGDMQRADFVITTYETLSTHLRQEACGIHFWLARAADAADDALCAKAASHGWPNVMPSGLFAAVQRYASDVVWPAASGMREAGGTGITLEMVQNSDCAIVPPSQGDQPMLRGSRRGSGRDRAQRGGETKRQSPSPANNATSPSSTWTLELDAADDASVFRCPTFSISVSFGDAVAGATERSADRHTRLRDTGALTDAFLDHVWELLKGFSAVTTAAPTTQVAVTHCRLFDGQGTHRDTSATLALLYHAAETYTLPDSTRRELVRRVLLPPLWKVLMGYWADMKAHYADVAVAEVTGRPALRITDLLFRRVVLDESQKCGTASLFHLLSGERRWAVTGTPLNHNKTESLGLALRFLGMHSAARLLSRPPLRHAYLAHTYLSTHNVSAYYTAGRFLTHAVNRGRRSLWARRHVDALPVSVEDEVSFCVCSRCMQRDLFGISGASAPNIPSECRVWAPPRDLQPGLPCLPSSIFEMLALTMVRHERNQEVSRELQLVPVHYQTHSAALTADEMHLYDRVALVIMSVAARLHRQGVLSSRMGYVMQWVQELCRLCLHPSRVGNDELLRGDVEAHMFRGIRLMSDEGVCDADLTEVLAASFVAATPQEALEWATSVAAALKPGPLSNTGVPEETATMLAELAQVPPLLPQCGVCMDNMVAPTLLKCFHMFCKECVLGVIDASRSAVGNVNARCPFCRDRKSLLEEKRVVTVDATAPAEAAAVANLVADGSTAATARAGGEEVDAVLARIGDGSRVRIFVEVVEEIWRTQPDDGVLVFSKYPAFLQLAHDAVAALGYAPHMVCGTSSMAQRQRAMRAMQPASGGSALSQRRILFVTSRSANAGLNLTFANHVVFLEPNLNPAIEQQAIGRVHRFGQRKQVVVHHIFAPHTIEEVIYRRSVRLREHAAQEPQSPASAATPGTDTNDSDALQRRTQFGRIAPAEVLLLLEYPVPPPTA</sequence>
<dbReference type="SUPFAM" id="SSF52540">
    <property type="entry name" value="P-loop containing nucleoside triphosphate hydrolases"/>
    <property type="match status" value="2"/>
</dbReference>
<proteinExistence type="predicted"/>
<accession>A0A836G734</accession>
<dbReference type="PROSITE" id="PS51194">
    <property type="entry name" value="HELICASE_CTER"/>
    <property type="match status" value="1"/>
</dbReference>
<dbReference type="Pfam" id="PF00176">
    <property type="entry name" value="SNF2-rel_dom"/>
    <property type="match status" value="1"/>
</dbReference>
<dbReference type="KEGG" id="lmat:92514196"/>
<evidence type="ECO:0000256" key="7">
    <source>
        <dbReference type="ARBA" id="ARBA00022840"/>
    </source>
</evidence>
<keyword evidence="6" id="KW-0862">Zinc</keyword>